<reference evidence="1" key="2">
    <citation type="submission" date="2019-01" db="UniProtKB">
        <authorList>
            <consortium name="EnsemblPlants"/>
        </authorList>
    </citation>
    <scope>IDENTIFICATION</scope>
    <source>
        <strain evidence="1">cv. Heinz 1706</strain>
    </source>
</reference>
<reference evidence="1" key="1">
    <citation type="journal article" date="2012" name="Nature">
        <title>The tomato genome sequence provides insights into fleshy fruit evolution.</title>
        <authorList>
            <consortium name="Tomato Genome Consortium"/>
        </authorList>
    </citation>
    <scope>NUCLEOTIDE SEQUENCE [LARGE SCALE GENOMIC DNA]</scope>
    <source>
        <strain evidence="1">cv. Heinz 1706</strain>
    </source>
</reference>
<organism evidence="1">
    <name type="scientific">Solanum lycopersicum</name>
    <name type="common">Tomato</name>
    <name type="synonym">Lycopersicon esculentum</name>
    <dbReference type="NCBI Taxonomy" id="4081"/>
    <lineage>
        <taxon>Eukaryota</taxon>
        <taxon>Viridiplantae</taxon>
        <taxon>Streptophyta</taxon>
        <taxon>Embryophyta</taxon>
        <taxon>Tracheophyta</taxon>
        <taxon>Spermatophyta</taxon>
        <taxon>Magnoliopsida</taxon>
        <taxon>eudicotyledons</taxon>
        <taxon>Gunneridae</taxon>
        <taxon>Pentapetalae</taxon>
        <taxon>asterids</taxon>
        <taxon>lamiids</taxon>
        <taxon>Solanales</taxon>
        <taxon>Solanaceae</taxon>
        <taxon>Solanoideae</taxon>
        <taxon>Solaneae</taxon>
        <taxon>Solanum</taxon>
        <taxon>Solanum subgen. Lycopersicon</taxon>
    </lineage>
</organism>
<protein>
    <submittedName>
        <fullName evidence="1">Uncharacterized protein</fullName>
    </submittedName>
</protein>
<name>A0A3Q7J1Z4_SOLLC</name>
<evidence type="ECO:0000313" key="2">
    <source>
        <dbReference type="Proteomes" id="UP000004994"/>
    </source>
</evidence>
<sequence>MGQSTRSASAAARIIYFDQVMTIKIQDICTGRDHLSVFLPVVYGEAMHATVNMLSMLISASWYSYQSREPHFRRVTGLLHQLFEFLVAIQSKLTPYIEADGRKDYQPRLYKFFNVKLSINFIMCTSQNIFT</sequence>
<proteinExistence type="predicted"/>
<dbReference type="EnsemblPlants" id="Solyc11g073255.1.1">
    <property type="protein sequence ID" value="Solyc11g073255.1.1"/>
    <property type="gene ID" value="Solyc11g073255.1"/>
</dbReference>
<keyword evidence="2" id="KW-1185">Reference proteome</keyword>
<dbReference type="Proteomes" id="UP000004994">
    <property type="component" value="Chromosome 11"/>
</dbReference>
<dbReference type="Gramene" id="Solyc11g073255.1.1">
    <property type="protein sequence ID" value="Solyc11g073255.1.1"/>
    <property type="gene ID" value="Solyc11g073255.1"/>
</dbReference>
<dbReference type="AlphaFoldDB" id="A0A3Q7J1Z4"/>
<accession>A0A3Q7J1Z4</accession>
<evidence type="ECO:0000313" key="1">
    <source>
        <dbReference type="EnsemblPlants" id="Solyc11g073255.1.1"/>
    </source>
</evidence>
<dbReference type="InParanoid" id="A0A3Q7J1Z4"/>